<dbReference type="InterPro" id="IPR000436">
    <property type="entry name" value="Sushi_SCR_CCP_dom"/>
</dbReference>
<feature type="signal peptide" evidence="6">
    <location>
        <begin position="1"/>
        <end position="19"/>
    </location>
</feature>
<dbReference type="PANTHER" id="PTHR45785">
    <property type="entry name" value="COMPLEMENT FACTOR H-RELATED"/>
    <property type="match status" value="1"/>
</dbReference>
<feature type="chain" id="PRO_5034762167" description="Sushi domain-containing protein" evidence="6">
    <location>
        <begin position="20"/>
        <end position="133"/>
    </location>
</feature>
<feature type="domain" description="Sushi" evidence="7">
    <location>
        <begin position="22"/>
        <end position="84"/>
    </location>
</feature>
<dbReference type="SUPFAM" id="SSF57535">
    <property type="entry name" value="Complement control module/SCR domain"/>
    <property type="match status" value="2"/>
</dbReference>
<evidence type="ECO:0000256" key="2">
    <source>
        <dbReference type="ARBA" id="ARBA00022659"/>
    </source>
</evidence>
<accession>A0A8C2KCP3</accession>
<dbReference type="Gene3D" id="2.10.70.10">
    <property type="entry name" value="Complement Module, domain 1"/>
    <property type="match status" value="2"/>
</dbReference>
<feature type="disulfide bond" evidence="5">
    <location>
        <begin position="24"/>
        <end position="67"/>
    </location>
</feature>
<evidence type="ECO:0000259" key="7">
    <source>
        <dbReference type="PROSITE" id="PS50923"/>
    </source>
</evidence>
<dbReference type="Pfam" id="PF00084">
    <property type="entry name" value="Sushi"/>
    <property type="match status" value="1"/>
</dbReference>
<evidence type="ECO:0000256" key="6">
    <source>
        <dbReference type="SAM" id="SignalP"/>
    </source>
</evidence>
<sequence length="133" mass="15077">LAASVSFIIVSLRLHYFFSEVVRCGIPQNVKNAVITSEPEEFYPDGSSLTYVCRSSYLMSGESTVSCRNGTWEKTPTWNIKCLKPCTVTVEEMNRRGIDLAYADRQKMFAPHNDHITFACQRGKVLAEKEKTM</sequence>
<evidence type="ECO:0000256" key="1">
    <source>
        <dbReference type="ARBA" id="ARBA00004328"/>
    </source>
</evidence>
<dbReference type="PANTHER" id="PTHR45785:SF2">
    <property type="entry name" value="COMPLEMENT FACTOR H-RELATED"/>
    <property type="match status" value="1"/>
</dbReference>
<name>A0A8C2KCP3_CYPCA</name>
<protein>
    <recommendedName>
        <fullName evidence="7">Sushi domain-containing protein</fullName>
    </recommendedName>
</protein>
<dbReference type="PROSITE" id="PS50923">
    <property type="entry name" value="SUSHI"/>
    <property type="match status" value="1"/>
</dbReference>
<comment type="caution">
    <text evidence="5">Lacks conserved residue(s) required for the propagation of feature annotation.</text>
</comment>
<dbReference type="InterPro" id="IPR051503">
    <property type="entry name" value="ComplSys_Reg/VirEntry_Med"/>
</dbReference>
<evidence type="ECO:0000256" key="3">
    <source>
        <dbReference type="ARBA" id="ARBA00022729"/>
    </source>
</evidence>
<evidence type="ECO:0000313" key="8">
    <source>
        <dbReference type="Ensembl" id="ENSCCRP00020107613.1"/>
    </source>
</evidence>
<dbReference type="SMART" id="SM00032">
    <property type="entry name" value="CCP"/>
    <property type="match status" value="1"/>
</dbReference>
<dbReference type="CDD" id="cd00033">
    <property type="entry name" value="CCP"/>
    <property type="match status" value="1"/>
</dbReference>
<organism evidence="8 9">
    <name type="scientific">Cyprinus carpio</name>
    <name type="common">Common carp</name>
    <dbReference type="NCBI Taxonomy" id="7962"/>
    <lineage>
        <taxon>Eukaryota</taxon>
        <taxon>Metazoa</taxon>
        <taxon>Chordata</taxon>
        <taxon>Craniata</taxon>
        <taxon>Vertebrata</taxon>
        <taxon>Euteleostomi</taxon>
        <taxon>Actinopterygii</taxon>
        <taxon>Neopterygii</taxon>
        <taxon>Teleostei</taxon>
        <taxon>Ostariophysi</taxon>
        <taxon>Cypriniformes</taxon>
        <taxon>Cyprinidae</taxon>
        <taxon>Cyprininae</taxon>
        <taxon>Cyprinus</taxon>
    </lineage>
</organism>
<proteinExistence type="predicted"/>
<evidence type="ECO:0000256" key="4">
    <source>
        <dbReference type="ARBA" id="ARBA00023157"/>
    </source>
</evidence>
<dbReference type="Proteomes" id="UP000694701">
    <property type="component" value="Unplaced"/>
</dbReference>
<dbReference type="AlphaFoldDB" id="A0A8C2KCP3"/>
<evidence type="ECO:0000313" key="9">
    <source>
        <dbReference type="Proteomes" id="UP000694701"/>
    </source>
</evidence>
<dbReference type="Ensembl" id="ENSCCRT00020117551.1">
    <property type="protein sequence ID" value="ENSCCRP00020107613.1"/>
    <property type="gene ID" value="ENSCCRG00020049045.1"/>
</dbReference>
<keyword evidence="4 5" id="KW-1015">Disulfide bond</keyword>
<keyword evidence="3 6" id="KW-0732">Signal</keyword>
<comment type="subcellular location">
    <subcellularLocation>
        <location evidence="1">Virion</location>
    </subcellularLocation>
</comment>
<evidence type="ECO:0000256" key="5">
    <source>
        <dbReference type="PROSITE-ProRule" id="PRU00302"/>
    </source>
</evidence>
<reference evidence="8" key="1">
    <citation type="submission" date="2025-08" db="UniProtKB">
        <authorList>
            <consortium name="Ensembl"/>
        </authorList>
    </citation>
    <scope>IDENTIFICATION</scope>
</reference>
<dbReference type="InterPro" id="IPR035976">
    <property type="entry name" value="Sushi/SCR/CCP_sf"/>
</dbReference>
<keyword evidence="2 5" id="KW-0768">Sushi</keyword>